<sequence length="29" mass="3098">MQIAFSVLTISGSIPDALSQTPNTRNCCE</sequence>
<organism evidence="1">
    <name type="scientific">Salmonella phage vB_STmST313_KE30</name>
    <dbReference type="NCBI Taxonomy" id="3161180"/>
    <lineage>
        <taxon>Viruses</taxon>
        <taxon>Duplodnaviria</taxon>
        <taxon>Heunggongvirae</taxon>
        <taxon>Uroviricota</taxon>
        <taxon>Caudoviricetes</taxon>
        <taxon>Pantevenvirales</taxon>
        <taxon>Ackermannviridae</taxon>
        <taxon>Cvivirinae</taxon>
        <taxon>Kuttervirus</taxon>
    </lineage>
</organism>
<protein>
    <submittedName>
        <fullName evidence="1">Uncharacterized protein</fullName>
    </submittedName>
</protein>
<name>A0AAU8GIQ2_9CAUD</name>
<accession>A0AAU8GIQ2</accession>
<gene>
    <name evidence="1" type="ORF">EGKTSNJQ_CDS0031</name>
</gene>
<evidence type="ECO:0000313" key="1">
    <source>
        <dbReference type="EMBL" id="XCH41441.1"/>
    </source>
</evidence>
<dbReference type="EMBL" id="PP856728">
    <property type="protein sequence ID" value="XCH41441.1"/>
    <property type="molecule type" value="Genomic_DNA"/>
</dbReference>
<reference evidence="1" key="1">
    <citation type="submission" date="2024-05" db="EMBL/GenBank/DDBJ databases">
        <authorList>
            <person name="Mugo M.M."/>
            <person name="Musyoki A.M."/>
            <person name="Makumi A.M."/>
            <person name="Mutai I."/>
            <person name="Drechsel O."/>
            <person name="Kering K.K."/>
            <person name="Muturi P."/>
            <person name="Mbae C.K."/>
            <person name="Kariuki S.M."/>
        </authorList>
    </citation>
    <scope>NUCLEOTIDE SEQUENCE</scope>
</reference>
<proteinExistence type="predicted"/>